<dbReference type="STRING" id="4558.A0A1B6QGM1"/>
<name>A0A1B6QGM1_SORBI</name>
<feature type="domain" description="ASCH" evidence="2">
    <location>
        <begin position="35"/>
        <end position="120"/>
    </location>
</feature>
<dbReference type="eggNOG" id="KOG2845">
    <property type="taxonomic scope" value="Eukaryota"/>
</dbReference>
<evidence type="ECO:0000313" key="3">
    <source>
        <dbReference type="EMBL" id="KXG37071.1"/>
    </source>
</evidence>
<proteinExistence type="predicted"/>
<dbReference type="Gene3D" id="2.30.130.30">
    <property type="entry name" value="Hypothetical protein"/>
    <property type="match status" value="1"/>
</dbReference>
<feature type="compositionally biased region" description="Polar residues" evidence="1">
    <location>
        <begin position="245"/>
        <end position="265"/>
    </location>
</feature>
<keyword evidence="4" id="KW-1185">Reference proteome</keyword>
<gene>
    <name evidence="3" type="ORF">SORBI_3001G002600</name>
</gene>
<dbReference type="InterPro" id="IPR039128">
    <property type="entry name" value="TRIP4-like"/>
</dbReference>
<dbReference type="CDD" id="cd06554">
    <property type="entry name" value="ASCH_ASC-1_like"/>
    <property type="match status" value="1"/>
</dbReference>
<protein>
    <recommendedName>
        <fullName evidence="2">ASCH domain-containing protein</fullName>
    </recommendedName>
</protein>
<accession>A0A1B6QGM1</accession>
<dbReference type="SUPFAM" id="SSF88697">
    <property type="entry name" value="PUA domain-like"/>
    <property type="match status" value="1"/>
</dbReference>
<evidence type="ECO:0000256" key="1">
    <source>
        <dbReference type="SAM" id="MobiDB-lite"/>
    </source>
</evidence>
<reference evidence="4" key="2">
    <citation type="journal article" date="2018" name="Plant J.">
        <title>The Sorghum bicolor reference genome: improved assembly, gene annotations, a transcriptome atlas, and signatures of genome organization.</title>
        <authorList>
            <person name="McCormick R.F."/>
            <person name="Truong S.K."/>
            <person name="Sreedasyam A."/>
            <person name="Jenkins J."/>
            <person name="Shu S."/>
            <person name="Sims D."/>
            <person name="Kennedy M."/>
            <person name="Amirebrahimi M."/>
            <person name="Weers B.D."/>
            <person name="McKinley B."/>
            <person name="Mattison A."/>
            <person name="Morishige D.T."/>
            <person name="Grimwood J."/>
            <person name="Schmutz J."/>
            <person name="Mullet J.E."/>
        </authorList>
    </citation>
    <scope>NUCLEOTIDE SEQUENCE [LARGE SCALE GENOMIC DNA]</scope>
    <source>
        <strain evidence="4">cv. BTx623</strain>
    </source>
</reference>
<dbReference type="ExpressionAtlas" id="A0A1B6QGM1">
    <property type="expression patterns" value="baseline and differential"/>
</dbReference>
<dbReference type="PANTHER" id="PTHR12963">
    <property type="entry name" value="THYROID RECEPTOR INTERACTING PROTEIN RELATED"/>
    <property type="match status" value="1"/>
</dbReference>
<dbReference type="Pfam" id="PF04266">
    <property type="entry name" value="ASCH"/>
    <property type="match status" value="1"/>
</dbReference>
<sequence>MRGGYSGRGGFAFAGGRHSSSRSNDGSGYHGNPCLTMHQPWASLLVHGIKRVEGRSWPSPITGRLWIHAASKVPDPDTIKAMEDFYREIYAVNGITDIKFPDHYPVSRLLGCVEVVGCLRSEELVCWEHVPESVRLEGLTDFCWLCENPQKLVVPFEMRGYQGVYNLERRIYDGAVRGLSPVQGPLPVKFPLPDPRDPFSLKPGSLTFAANKTTLQKSASVTAAIAGAQAAATQFSKKDLKDATSSETGTQEQSWASHGDSSSVDGNVPSIVHGSTAYLQNQNQPSSFQSTPAYSQNPNSKPRRSPRLEFGGASNRLVAVALSELKQLSLSKNRAGQAVPRS</sequence>
<dbReference type="FunFam" id="2.30.130.30:FF:000002">
    <property type="entry name" value="Activating signal cointegrator 1"/>
    <property type="match status" value="1"/>
</dbReference>
<dbReference type="EMBL" id="CM000760">
    <property type="protein sequence ID" value="KXG37071.1"/>
    <property type="molecule type" value="Genomic_DNA"/>
</dbReference>
<reference evidence="3 4" key="1">
    <citation type="journal article" date="2009" name="Nature">
        <title>The Sorghum bicolor genome and the diversification of grasses.</title>
        <authorList>
            <person name="Paterson A.H."/>
            <person name="Bowers J.E."/>
            <person name="Bruggmann R."/>
            <person name="Dubchak I."/>
            <person name="Grimwood J."/>
            <person name="Gundlach H."/>
            <person name="Haberer G."/>
            <person name="Hellsten U."/>
            <person name="Mitros T."/>
            <person name="Poliakov A."/>
            <person name="Schmutz J."/>
            <person name="Spannagl M."/>
            <person name="Tang H."/>
            <person name="Wang X."/>
            <person name="Wicker T."/>
            <person name="Bharti A.K."/>
            <person name="Chapman J."/>
            <person name="Feltus F.A."/>
            <person name="Gowik U."/>
            <person name="Grigoriev I.V."/>
            <person name="Lyons E."/>
            <person name="Maher C.A."/>
            <person name="Martis M."/>
            <person name="Narechania A."/>
            <person name="Otillar R.P."/>
            <person name="Penning B.W."/>
            <person name="Salamov A.A."/>
            <person name="Wang Y."/>
            <person name="Zhang L."/>
            <person name="Carpita N.C."/>
            <person name="Freeling M."/>
            <person name="Gingle A.R."/>
            <person name="Hash C.T."/>
            <person name="Keller B."/>
            <person name="Klein P."/>
            <person name="Kresovich S."/>
            <person name="McCann M.C."/>
            <person name="Ming R."/>
            <person name="Peterson D.G."/>
            <person name="Mehboob-ur-Rahman"/>
            <person name="Ware D."/>
            <person name="Westhoff P."/>
            <person name="Mayer K.F."/>
            <person name="Messing J."/>
            <person name="Rokhsar D.S."/>
        </authorList>
    </citation>
    <scope>NUCLEOTIDE SEQUENCE [LARGE SCALE GENOMIC DNA]</scope>
    <source>
        <strain evidence="4">cv. BTx623</strain>
    </source>
</reference>
<dbReference type="PANTHER" id="PTHR12963:SF0">
    <property type="entry name" value="EXPRESSED PROTEIN"/>
    <property type="match status" value="1"/>
</dbReference>
<evidence type="ECO:0000313" key="4">
    <source>
        <dbReference type="Proteomes" id="UP000000768"/>
    </source>
</evidence>
<dbReference type="Proteomes" id="UP000000768">
    <property type="component" value="Chromosome 1"/>
</dbReference>
<dbReference type="OrthoDB" id="338816at2759"/>
<dbReference type="InterPro" id="IPR015947">
    <property type="entry name" value="PUA-like_sf"/>
</dbReference>
<dbReference type="InterPro" id="IPR007374">
    <property type="entry name" value="ASCH_domain"/>
</dbReference>
<feature type="compositionally biased region" description="Polar residues" evidence="1">
    <location>
        <begin position="277"/>
        <end position="300"/>
    </location>
</feature>
<dbReference type="InParanoid" id="A0A1B6QGM1"/>
<dbReference type="Gramene" id="KXG37071">
    <property type="protein sequence ID" value="KXG37071"/>
    <property type="gene ID" value="SORBI_3001G002600"/>
</dbReference>
<dbReference type="AlphaFoldDB" id="A0A1B6QGM1"/>
<organism evidence="3 4">
    <name type="scientific">Sorghum bicolor</name>
    <name type="common">Sorghum</name>
    <name type="synonym">Sorghum vulgare</name>
    <dbReference type="NCBI Taxonomy" id="4558"/>
    <lineage>
        <taxon>Eukaryota</taxon>
        <taxon>Viridiplantae</taxon>
        <taxon>Streptophyta</taxon>
        <taxon>Embryophyta</taxon>
        <taxon>Tracheophyta</taxon>
        <taxon>Spermatophyta</taxon>
        <taxon>Magnoliopsida</taxon>
        <taxon>Liliopsida</taxon>
        <taxon>Poales</taxon>
        <taxon>Poaceae</taxon>
        <taxon>PACMAD clade</taxon>
        <taxon>Panicoideae</taxon>
        <taxon>Andropogonodae</taxon>
        <taxon>Andropogoneae</taxon>
        <taxon>Sorghinae</taxon>
        <taxon>Sorghum</taxon>
    </lineage>
</organism>
<feature type="region of interest" description="Disordered" evidence="1">
    <location>
        <begin position="242"/>
        <end position="311"/>
    </location>
</feature>
<evidence type="ECO:0000259" key="2">
    <source>
        <dbReference type="Pfam" id="PF04266"/>
    </source>
</evidence>